<dbReference type="PIRSF" id="PIRSF000847">
    <property type="entry name" value="Phos_ph_gly_syn"/>
    <property type="match status" value="1"/>
</dbReference>
<keyword evidence="8 14" id="KW-0472">Membrane</keyword>
<dbReference type="Pfam" id="PF01066">
    <property type="entry name" value="CDP-OH_P_transf"/>
    <property type="match status" value="1"/>
</dbReference>
<evidence type="ECO:0000256" key="11">
    <source>
        <dbReference type="NCBIfam" id="TIGR00560"/>
    </source>
</evidence>
<feature type="transmembrane region" description="Helical" evidence="14">
    <location>
        <begin position="30"/>
        <end position="49"/>
    </location>
</feature>
<dbReference type="AlphaFoldDB" id="A0A3M2JC20"/>
<dbReference type="GO" id="GO:0046474">
    <property type="term" value="P:glycerophospholipid biosynthetic process"/>
    <property type="evidence" value="ECO:0007669"/>
    <property type="project" value="TreeGrafter"/>
</dbReference>
<keyword evidence="5 14" id="KW-0812">Transmembrane</keyword>
<dbReference type="UniPathway" id="UPA00085"/>
<dbReference type="EC" id="2.7.8.5" evidence="11"/>
<reference evidence="15 16" key="1">
    <citation type="submission" date="2018-10" db="EMBL/GenBank/DDBJ databases">
        <title>Isolation, diversity and antifungal activity of actinobacteria from wheat.</title>
        <authorList>
            <person name="Han C."/>
        </authorList>
    </citation>
    <scope>NUCLEOTIDE SEQUENCE [LARGE SCALE GENOMIC DNA]</scope>
    <source>
        <strain evidence="15 16">NEAU-YY56</strain>
    </source>
</reference>
<dbReference type="PANTHER" id="PTHR14269:SF52">
    <property type="entry name" value="PHOSPHATIDYLGLYCEROPHOSPHATE SYNTHASE-RELATED"/>
    <property type="match status" value="1"/>
</dbReference>
<feature type="transmembrane region" description="Helical" evidence="14">
    <location>
        <begin position="7"/>
        <end position="24"/>
    </location>
</feature>
<evidence type="ECO:0000313" key="15">
    <source>
        <dbReference type="EMBL" id="RMI09786.1"/>
    </source>
</evidence>
<dbReference type="EMBL" id="RFFI01000040">
    <property type="protein sequence ID" value="RMI09786.1"/>
    <property type="molecule type" value="Genomic_DNA"/>
</dbReference>
<evidence type="ECO:0000256" key="6">
    <source>
        <dbReference type="ARBA" id="ARBA00022989"/>
    </source>
</evidence>
<name>A0A3M2JC20_9CELL</name>
<feature type="transmembrane region" description="Helical" evidence="14">
    <location>
        <begin position="70"/>
        <end position="86"/>
    </location>
</feature>
<dbReference type="InterPro" id="IPR048254">
    <property type="entry name" value="CDP_ALCOHOL_P_TRANSF_CS"/>
</dbReference>
<evidence type="ECO:0000256" key="10">
    <source>
        <dbReference type="ARBA" id="ARBA00023264"/>
    </source>
</evidence>
<comment type="caution">
    <text evidence="15">The sequence shown here is derived from an EMBL/GenBank/DDBJ whole genome shotgun (WGS) entry which is preliminary data.</text>
</comment>
<keyword evidence="16" id="KW-1185">Reference proteome</keyword>
<evidence type="ECO:0000256" key="3">
    <source>
        <dbReference type="ARBA" id="ARBA00022516"/>
    </source>
</evidence>
<keyword evidence="3" id="KW-0444">Lipid biosynthesis</keyword>
<evidence type="ECO:0000256" key="14">
    <source>
        <dbReference type="SAM" id="Phobius"/>
    </source>
</evidence>
<evidence type="ECO:0000256" key="5">
    <source>
        <dbReference type="ARBA" id="ARBA00022692"/>
    </source>
</evidence>
<comment type="subcellular location">
    <subcellularLocation>
        <location evidence="1">Membrane</location>
        <topology evidence="1">Multi-pass membrane protein</topology>
    </subcellularLocation>
</comment>
<evidence type="ECO:0000256" key="8">
    <source>
        <dbReference type="ARBA" id="ARBA00023136"/>
    </source>
</evidence>
<dbReference type="InterPro" id="IPR004570">
    <property type="entry name" value="Phosphatidylglycerol_P_synth"/>
</dbReference>
<keyword evidence="6 14" id="KW-1133">Transmembrane helix</keyword>
<dbReference type="InterPro" id="IPR043130">
    <property type="entry name" value="CDP-OH_PTrfase_TM_dom"/>
</dbReference>
<evidence type="ECO:0000256" key="1">
    <source>
        <dbReference type="ARBA" id="ARBA00004141"/>
    </source>
</evidence>
<protein>
    <recommendedName>
        <fullName evidence="11">CDP-diacylglycerol--glycerol-3-phosphate 3-phosphatidyltransferase</fullName>
        <ecNumber evidence="11">2.7.8.5</ecNumber>
    </recommendedName>
</protein>
<dbReference type="GO" id="GO:0008444">
    <property type="term" value="F:CDP-diacylglycerol-glycerol-3-phosphate 3-phosphatidyltransferase activity"/>
    <property type="evidence" value="ECO:0007669"/>
    <property type="project" value="UniProtKB-UniRule"/>
</dbReference>
<organism evidence="15 16">
    <name type="scientific">Cellulomonas triticagri</name>
    <dbReference type="NCBI Taxonomy" id="2483352"/>
    <lineage>
        <taxon>Bacteria</taxon>
        <taxon>Bacillati</taxon>
        <taxon>Actinomycetota</taxon>
        <taxon>Actinomycetes</taxon>
        <taxon>Micrococcales</taxon>
        <taxon>Cellulomonadaceae</taxon>
        <taxon>Cellulomonas</taxon>
    </lineage>
</organism>
<accession>A0A3M2JC20</accession>
<evidence type="ECO:0000256" key="2">
    <source>
        <dbReference type="ARBA" id="ARBA00010441"/>
    </source>
</evidence>
<evidence type="ECO:0000256" key="12">
    <source>
        <dbReference type="RuleBase" id="RU003750"/>
    </source>
</evidence>
<dbReference type="NCBIfam" id="TIGR00560">
    <property type="entry name" value="pgsA"/>
    <property type="match status" value="1"/>
</dbReference>
<dbReference type="GO" id="GO:0016020">
    <property type="term" value="C:membrane"/>
    <property type="evidence" value="ECO:0007669"/>
    <property type="project" value="UniProtKB-SubCell"/>
</dbReference>
<dbReference type="PANTHER" id="PTHR14269">
    <property type="entry name" value="CDP-DIACYLGLYCEROL--GLYCEROL-3-PHOSPHATE 3-PHOSPHATIDYLTRANSFERASE-RELATED"/>
    <property type="match status" value="1"/>
</dbReference>
<sequence>MNVANVVTVARIVVVPFFAWALLVDGGDDLTWRLVALGLFVVAAATDRVDGYLARRLGLVTDLGKLLDPIADKALIGAALVALSWLGDLSWWVTAAILVRELGITVMRFFLLKYLVLPASRGGKIKTVLQSVAVGAFLLPLDRLPTIALVAASVLMAAAVVVTLVTGADYVRTAVRVHREHTAGGSEVTRHAAATGTTTPDESAGHHGAGPDAVAPSR</sequence>
<dbReference type="InterPro" id="IPR050324">
    <property type="entry name" value="CDP-alcohol_PTase-I"/>
</dbReference>
<keyword evidence="10" id="KW-1208">Phospholipid metabolism</keyword>
<feature type="region of interest" description="Disordered" evidence="13">
    <location>
        <begin position="181"/>
        <end position="218"/>
    </location>
</feature>
<dbReference type="OrthoDB" id="9796672at2"/>
<feature type="transmembrane region" description="Helical" evidence="14">
    <location>
        <begin position="147"/>
        <end position="171"/>
    </location>
</feature>
<keyword evidence="4 12" id="KW-0808">Transferase</keyword>
<evidence type="ECO:0000256" key="7">
    <source>
        <dbReference type="ARBA" id="ARBA00023098"/>
    </source>
</evidence>
<dbReference type="PROSITE" id="PS00379">
    <property type="entry name" value="CDP_ALCOHOL_P_TRANSF"/>
    <property type="match status" value="1"/>
</dbReference>
<gene>
    <name evidence="15" type="primary">pgsA</name>
    <name evidence="15" type="ORF">EBM89_08985</name>
</gene>
<evidence type="ECO:0000256" key="13">
    <source>
        <dbReference type="SAM" id="MobiDB-lite"/>
    </source>
</evidence>
<dbReference type="Proteomes" id="UP000269289">
    <property type="component" value="Unassembled WGS sequence"/>
</dbReference>
<keyword evidence="7" id="KW-0443">Lipid metabolism</keyword>
<keyword evidence="9" id="KW-0594">Phospholipid biosynthesis</keyword>
<evidence type="ECO:0000256" key="4">
    <source>
        <dbReference type="ARBA" id="ARBA00022679"/>
    </source>
</evidence>
<evidence type="ECO:0000313" key="16">
    <source>
        <dbReference type="Proteomes" id="UP000269289"/>
    </source>
</evidence>
<evidence type="ECO:0000256" key="9">
    <source>
        <dbReference type="ARBA" id="ARBA00023209"/>
    </source>
</evidence>
<comment type="similarity">
    <text evidence="2 12">Belongs to the CDP-alcohol phosphatidyltransferase class-I family.</text>
</comment>
<dbReference type="InterPro" id="IPR000462">
    <property type="entry name" value="CDP-OH_P_trans"/>
</dbReference>
<proteinExistence type="inferred from homology"/>
<dbReference type="Gene3D" id="1.20.120.1760">
    <property type="match status" value="1"/>
</dbReference>